<dbReference type="EMBL" id="JN710441">
    <property type="protein sequence ID" value="AFA36172.1"/>
    <property type="molecule type" value="Viral_cRNA"/>
</dbReference>
<proteinExistence type="predicted"/>
<evidence type="ECO:0000313" key="1">
    <source>
        <dbReference type="EMBL" id="AFA36172.1"/>
    </source>
</evidence>
<name>H6UYZ1_9RHAB</name>
<accession>H6UYZ1</accession>
<reference evidence="1" key="1">
    <citation type="journal article" date="2013" name="Plant Pathol.">
        <title>Evidence for Lettuce big-vein associated virus as the causal agent of a syndrome of necrotic rings and spots in lettuce.</title>
        <authorList>
            <person name="Verbeek M."/>
            <person name="Dullemans A.M."/>
            <person name="van Bekkum P.J."/>
            <person name="van der Vlugt R.A.A."/>
        </authorList>
    </citation>
    <scope>NUCLEOTIDE SEQUENCE</scope>
    <source>
        <strain evidence="1">Ls302</strain>
    </source>
</reference>
<organism evidence="1">
    <name type="scientific">Varicosavirus lactucae</name>
    <dbReference type="NCBI Taxonomy" id="1985698"/>
    <lineage>
        <taxon>Viruses</taxon>
        <taxon>Riboviria</taxon>
        <taxon>Orthornavirae</taxon>
        <taxon>Negarnaviricota</taxon>
        <taxon>Haploviricotina</taxon>
        <taxon>Monjiviricetes</taxon>
        <taxon>Mononegavirales</taxon>
        <taxon>Rhabdoviridae</taxon>
        <taxon>Betarhabdovirinae</taxon>
        <taxon>Varicosavirus</taxon>
    </lineage>
</organism>
<sequence>MRDPTIVCKKTRKTTIGSKLREKLRRLSLTMTGRFVRDQSAMTKAIASPGKAGQETTKQTTSAEKLESENALLSTVKEMNQGWMSRLGAGNDYDETETDPADTYGDTEADLPPTIKPEHIKKETRKQDKALGIKNVAGTSESERKALKQWDEDENKSDTEKLAFLAGFRYRQDHNSVVLRAQAEQLKSLVDILTSSATSVSRAASDIVNATTMSTSKLAAAITKHIEVPPHETVTKIEMPKLPLISSEAGSVSGVKSVDGKSVDEEIIDSNKKESTRIKEEAKTPKPQIITPPIIDSGPIITVGQMASVLGGEIKDILEFYEIGMEKFESVAKDLGLSYEGLLKKYGGLSGLKGTLKKKINLL</sequence>
<protein>
    <submittedName>
        <fullName evidence="1">Protein 2</fullName>
    </submittedName>
</protein>